<dbReference type="InterPro" id="IPR013320">
    <property type="entry name" value="ConA-like_dom_sf"/>
</dbReference>
<proteinExistence type="inferred from homology"/>
<dbReference type="InterPro" id="IPR044016">
    <property type="entry name" value="Big_13"/>
</dbReference>
<dbReference type="PROSITE" id="PS51762">
    <property type="entry name" value="GH16_2"/>
    <property type="match status" value="1"/>
</dbReference>
<dbReference type="InterPro" id="IPR011049">
    <property type="entry name" value="Serralysin-like_metalloprot_C"/>
</dbReference>
<dbReference type="SUPFAM" id="SSF49899">
    <property type="entry name" value="Concanavalin A-like lectins/glucanases"/>
    <property type="match status" value="1"/>
</dbReference>
<dbReference type="Pfam" id="PF19077">
    <property type="entry name" value="Big_13"/>
    <property type="match status" value="1"/>
</dbReference>
<feature type="domain" description="GH16" evidence="2">
    <location>
        <begin position="1"/>
        <end position="257"/>
    </location>
</feature>
<dbReference type="InterPro" id="IPR013783">
    <property type="entry name" value="Ig-like_fold"/>
</dbReference>
<dbReference type="Proteomes" id="UP001055156">
    <property type="component" value="Unassembled WGS sequence"/>
</dbReference>
<accession>A0ABQ4T9U2</accession>
<dbReference type="Gene3D" id="2.60.120.200">
    <property type="match status" value="1"/>
</dbReference>
<evidence type="ECO:0000256" key="1">
    <source>
        <dbReference type="ARBA" id="ARBA00006865"/>
    </source>
</evidence>
<dbReference type="InterPro" id="IPR000757">
    <property type="entry name" value="Beta-glucanase-like"/>
</dbReference>
<dbReference type="CDD" id="cd08023">
    <property type="entry name" value="GH16_laminarinase_like"/>
    <property type="match status" value="1"/>
</dbReference>
<dbReference type="PANTHER" id="PTHR10963">
    <property type="entry name" value="GLYCOSYL HYDROLASE-RELATED"/>
    <property type="match status" value="1"/>
</dbReference>
<evidence type="ECO:0000313" key="3">
    <source>
        <dbReference type="EMBL" id="GJE28441.1"/>
    </source>
</evidence>
<dbReference type="Pfam" id="PF00722">
    <property type="entry name" value="Glyco_hydro_16"/>
    <property type="match status" value="1"/>
</dbReference>
<dbReference type="EMBL" id="BPQV01000010">
    <property type="protein sequence ID" value="GJE28441.1"/>
    <property type="molecule type" value="Genomic_DNA"/>
</dbReference>
<organism evidence="3 4">
    <name type="scientific">Methylobacterium organophilum</name>
    <dbReference type="NCBI Taxonomy" id="410"/>
    <lineage>
        <taxon>Bacteria</taxon>
        <taxon>Pseudomonadati</taxon>
        <taxon>Pseudomonadota</taxon>
        <taxon>Alphaproteobacteria</taxon>
        <taxon>Hyphomicrobiales</taxon>
        <taxon>Methylobacteriaceae</taxon>
        <taxon>Methylobacterium</taxon>
    </lineage>
</organism>
<comment type="caution">
    <text evidence="3">The sequence shown here is derived from an EMBL/GenBank/DDBJ whole genome shotgun (WGS) entry which is preliminary data.</text>
</comment>
<comment type="similarity">
    <text evidence="1">Belongs to the glycosyl hydrolase 16 family.</text>
</comment>
<dbReference type="PANTHER" id="PTHR10963:SF55">
    <property type="entry name" value="GLYCOSIDE HYDROLASE FAMILY 16 PROTEIN"/>
    <property type="match status" value="1"/>
</dbReference>
<sequence length="840" mass="87324">MTAPAGYNLVFADEFSTLSVSASRTADANWYSGQPWGGSFGEARFVSASASNSPFSIVKQGGESALRINMTRDASGQLQSGLISNTFPDGTSKTPQDGNPYGYYEARMWLPQGTGIWPAFWGIESERLSADRDHVVEVDVMENYGTAIPTQFSSVVHDWNWAGKTLEGETKQYARATPGAGVVSSGWHTYGVEITPERMTFYFDDRAYWSIATPATLDSNLMFMINLAAGGGWPIDPNLKDVSLYVDYFRAYEARSASAPVLPVVTVTTSGGTTNKATQTLTGTVGTAYAGTTVSILDGGKVIGTTTVKSDGSWSAKVTLTGEGTHTLTAKDTDSNGKTGTSKAVTIVLDTVAPAAPFLELAGSIGKAVPNPLAAGTAEPGATVTLYDGTKALATTTANAVTGVYSFGNLPALAAGTHVLTARAQDAAGNLGKASLAQTVVIAADGTLSSMTRVHADGSKDIDKTGITGQNYTDEHLVYDTKGNLTAISRAHADGSPAYGYSYDPATGTKITDLYDAAGTLTSHAVVQADGSSETFSYARSGTGGASLLRAETAPDLSLVSHAVVKADGSSNTVAYGSNGLVTQTQIHADKSKIVDKTGITGQNYTDEHLVYDAKGNLTAISRAHADGSPAYGYSYDPATGTKITDLYDAAGTLTSHGVVKADGSSDTVAYGSNGLVTQTQIHADKSKDIYKSGITGQSYTAEHSVLDGSGKVVLLDRTNLDQSHSQTAYKAGVTLTSTAGVTDLFKSAGGDTFVFAAGFGKDTVTGFQSGAETGHDLLVLDASQAASFADLQARHLITASGSDTLIKLSATDTILLKNVKAASLTADDFHFQDHGLFHA</sequence>
<keyword evidence="4" id="KW-1185">Reference proteome</keyword>
<evidence type="ECO:0000313" key="4">
    <source>
        <dbReference type="Proteomes" id="UP001055156"/>
    </source>
</evidence>
<dbReference type="Gene3D" id="3.90.930.1">
    <property type="match status" value="2"/>
</dbReference>
<dbReference type="SUPFAM" id="SSF51120">
    <property type="entry name" value="beta-Roll"/>
    <property type="match status" value="1"/>
</dbReference>
<reference evidence="3" key="2">
    <citation type="submission" date="2021-08" db="EMBL/GenBank/DDBJ databases">
        <authorList>
            <person name="Tani A."/>
            <person name="Ola A."/>
            <person name="Ogura Y."/>
            <person name="Katsura K."/>
            <person name="Hayashi T."/>
        </authorList>
    </citation>
    <scope>NUCLEOTIDE SEQUENCE</scope>
    <source>
        <strain evidence="3">NBRC 15689</strain>
    </source>
</reference>
<dbReference type="InterPro" id="IPR050546">
    <property type="entry name" value="Glycosyl_Hydrlase_16"/>
</dbReference>
<protein>
    <recommendedName>
        <fullName evidence="2">GH16 domain-containing protein</fullName>
    </recommendedName>
</protein>
<reference evidence="3" key="1">
    <citation type="journal article" date="2021" name="Front. Microbiol.">
        <title>Comprehensive Comparative Genomics and Phenotyping of Methylobacterium Species.</title>
        <authorList>
            <person name="Alessa O."/>
            <person name="Ogura Y."/>
            <person name="Fujitani Y."/>
            <person name="Takami H."/>
            <person name="Hayashi T."/>
            <person name="Sahin N."/>
            <person name="Tani A."/>
        </authorList>
    </citation>
    <scope>NUCLEOTIDE SEQUENCE</scope>
    <source>
        <strain evidence="3">NBRC 15689</strain>
    </source>
</reference>
<evidence type="ECO:0000259" key="2">
    <source>
        <dbReference type="PROSITE" id="PS51762"/>
    </source>
</evidence>
<name>A0ABQ4T9U2_METOR</name>
<dbReference type="Gene3D" id="2.60.40.10">
    <property type="entry name" value="Immunoglobulins"/>
    <property type="match status" value="2"/>
</dbReference>
<dbReference type="RefSeq" id="WP_238312392.1">
    <property type="nucleotide sequence ID" value="NZ_BPQV01000010.1"/>
</dbReference>
<gene>
    <name evidence="3" type="ORF">LKMONMHP_3312</name>
</gene>